<dbReference type="SUPFAM" id="SSF51230">
    <property type="entry name" value="Single hybrid motif"/>
    <property type="match status" value="1"/>
</dbReference>
<dbReference type="HOGENOM" id="CLU_2466105_0_0_9"/>
<name>H6NRF8_9BACL</name>
<dbReference type="InterPro" id="IPR000089">
    <property type="entry name" value="Biotin_lipoyl"/>
</dbReference>
<dbReference type="AlphaFoldDB" id="H6NRF8"/>
<evidence type="ECO:0000259" key="1">
    <source>
        <dbReference type="Pfam" id="PF00364"/>
    </source>
</evidence>
<keyword evidence="3" id="KW-1185">Reference proteome</keyword>
<protein>
    <recommendedName>
        <fullName evidence="1">Lipoyl-binding domain-containing protein</fullName>
    </recommendedName>
</protein>
<dbReference type="Gene3D" id="2.40.50.100">
    <property type="match status" value="1"/>
</dbReference>
<gene>
    <name evidence="2" type="ORF">PM3016_7002</name>
</gene>
<organism evidence="2 3">
    <name type="scientific">Paenibacillus mucilaginosus 3016</name>
    <dbReference type="NCBI Taxonomy" id="1116391"/>
    <lineage>
        <taxon>Bacteria</taxon>
        <taxon>Bacillati</taxon>
        <taxon>Bacillota</taxon>
        <taxon>Bacilli</taxon>
        <taxon>Bacillales</taxon>
        <taxon>Paenibacillaceae</taxon>
        <taxon>Paenibacillus</taxon>
    </lineage>
</organism>
<accession>H6NRF8</accession>
<reference evidence="2 3" key="1">
    <citation type="journal article" date="2012" name="J. Bacteriol.">
        <title>Complete Genome Sequence of Paenibacillus mucilaginosus 3016, a Bacterium Functional as Microbial Fertilizer.</title>
        <authorList>
            <person name="Ma M."/>
            <person name="Wang Z."/>
            <person name="Li L."/>
            <person name="Jiang X."/>
            <person name="Guan D."/>
            <person name="Cao F."/>
            <person name="Chen H."/>
            <person name="Wang X."/>
            <person name="Shen D."/>
            <person name="Du B."/>
            <person name="Li J."/>
        </authorList>
    </citation>
    <scope>NUCLEOTIDE SEQUENCE [LARGE SCALE GENOMIC DNA]</scope>
    <source>
        <strain evidence="2 3">3016</strain>
    </source>
</reference>
<proteinExistence type="predicted"/>
<dbReference type="EMBL" id="CP003235">
    <property type="protein sequence ID" value="AFC33593.1"/>
    <property type="molecule type" value="Genomic_DNA"/>
</dbReference>
<evidence type="ECO:0000313" key="3">
    <source>
        <dbReference type="Proteomes" id="UP000007523"/>
    </source>
</evidence>
<dbReference type="Pfam" id="PF00364">
    <property type="entry name" value="Biotin_lipoyl"/>
    <property type="match status" value="1"/>
</dbReference>
<dbReference type="STRING" id="1116391.PM3016_7002"/>
<dbReference type="Proteomes" id="UP000007523">
    <property type="component" value="Chromosome"/>
</dbReference>
<dbReference type="RefSeq" id="WP_014372532.1">
    <property type="nucleotide sequence ID" value="NC_016935.1"/>
</dbReference>
<feature type="domain" description="Lipoyl-binding" evidence="1">
    <location>
        <begin position="6"/>
        <end position="71"/>
    </location>
</feature>
<dbReference type="KEGG" id="pmq:PM3016_7002"/>
<sequence>MGLQYDVTTPFAGTIERIFVSPGDPVEEGGVLFALSAGGLTHAILAPVTGISGHMEVALGEYVISGMILTHIIERAGEPEAEPEGEAP</sequence>
<evidence type="ECO:0000313" key="2">
    <source>
        <dbReference type="EMBL" id="AFC33593.1"/>
    </source>
</evidence>
<dbReference type="InterPro" id="IPR011053">
    <property type="entry name" value="Single_hybrid_motif"/>
</dbReference>